<dbReference type="Proteomes" id="UP000250266">
    <property type="component" value="Unassembled WGS sequence"/>
</dbReference>
<evidence type="ECO:0000256" key="4">
    <source>
        <dbReference type="ARBA" id="ARBA00023239"/>
    </source>
</evidence>
<proteinExistence type="inferred from homology"/>
<name>A0A8E2JKX8_9PEZI</name>
<evidence type="ECO:0000256" key="3">
    <source>
        <dbReference type="ARBA" id="ARBA00022833"/>
    </source>
</evidence>
<dbReference type="Gene3D" id="2.170.150.70">
    <property type="match status" value="1"/>
</dbReference>
<sequence>MSDITNITASCNCRASNFTFSVPISSLPLSTYLCHCNISRRISGALCTSYVDIPLRPGDLKPDLAFLTAYKSSDILTRYFCSTCGTQMYLKYNSDGHLSVSTGSLDKTDGVVKFLGHMWIEDTKDGGASEFITTIGGEQLKRWFTEPKKGLQVPPGWKSVQSKMKPPEPTDKLCAHCHCNGVRFWISRPSEQSKEADSPFPDLLIPYHSGSPANPSNQPWWIPEEGRFLAGSCACVSCRQSSGFDITWWTFIPITDITLENGEPFRRYFGAMKSYRSSPHCTRTFCAHCGCTVFWDSDERPSMVDVALGMLDAESGTRAEEWLNYQTERVSFTEFAGNRELTAGLEEGLKTFGQK</sequence>
<keyword evidence="3" id="KW-0862">Zinc</keyword>
<dbReference type="EMBL" id="KV744806">
    <property type="protein sequence ID" value="OCK86309.1"/>
    <property type="molecule type" value="Genomic_DNA"/>
</dbReference>
<dbReference type="InterPro" id="IPR006913">
    <property type="entry name" value="CENP-V/GFA"/>
</dbReference>
<dbReference type="GO" id="GO:0046872">
    <property type="term" value="F:metal ion binding"/>
    <property type="evidence" value="ECO:0007669"/>
    <property type="project" value="UniProtKB-KW"/>
</dbReference>
<evidence type="ECO:0000313" key="6">
    <source>
        <dbReference type="EMBL" id="OCK86309.1"/>
    </source>
</evidence>
<dbReference type="Pfam" id="PF04828">
    <property type="entry name" value="GFA"/>
    <property type="match status" value="2"/>
</dbReference>
<dbReference type="Gene3D" id="3.90.1590.10">
    <property type="entry name" value="glutathione-dependent formaldehyde- activating enzyme (gfa)"/>
    <property type="match status" value="1"/>
</dbReference>
<dbReference type="GO" id="GO:0016846">
    <property type="term" value="F:carbon-sulfur lyase activity"/>
    <property type="evidence" value="ECO:0007669"/>
    <property type="project" value="InterPro"/>
</dbReference>
<protein>
    <recommendedName>
        <fullName evidence="5">CENP-V/GFA domain-containing protein</fullName>
    </recommendedName>
</protein>
<dbReference type="PANTHER" id="PTHR33337:SF31">
    <property type="entry name" value="DUF636 DOMAIN PROTEIN (AFU_ORTHOLOGUE AFUA_2G12650)"/>
    <property type="match status" value="1"/>
</dbReference>
<keyword evidence="7" id="KW-1185">Reference proteome</keyword>
<evidence type="ECO:0000256" key="2">
    <source>
        <dbReference type="ARBA" id="ARBA00022723"/>
    </source>
</evidence>
<feature type="domain" description="CENP-V/GFA" evidence="5">
    <location>
        <begin position="7"/>
        <end position="121"/>
    </location>
</feature>
<dbReference type="OrthoDB" id="5422068at2759"/>
<feature type="domain" description="CENP-V/GFA" evidence="5">
    <location>
        <begin position="208"/>
        <end position="323"/>
    </location>
</feature>
<dbReference type="AlphaFoldDB" id="A0A8E2JKX8"/>
<gene>
    <name evidence="6" type="ORF">K432DRAFT_376816</name>
</gene>
<comment type="similarity">
    <text evidence="1">Belongs to the Gfa family.</text>
</comment>
<dbReference type="PANTHER" id="PTHR33337">
    <property type="entry name" value="GFA DOMAIN-CONTAINING PROTEIN"/>
    <property type="match status" value="1"/>
</dbReference>
<keyword evidence="4" id="KW-0456">Lyase</keyword>
<organism evidence="6 7">
    <name type="scientific">Lepidopterella palustris CBS 459.81</name>
    <dbReference type="NCBI Taxonomy" id="1314670"/>
    <lineage>
        <taxon>Eukaryota</taxon>
        <taxon>Fungi</taxon>
        <taxon>Dikarya</taxon>
        <taxon>Ascomycota</taxon>
        <taxon>Pezizomycotina</taxon>
        <taxon>Dothideomycetes</taxon>
        <taxon>Pleosporomycetidae</taxon>
        <taxon>Mytilinidiales</taxon>
        <taxon>Argynnaceae</taxon>
        <taxon>Lepidopterella</taxon>
    </lineage>
</organism>
<accession>A0A8E2JKX8</accession>
<dbReference type="SUPFAM" id="SSF51316">
    <property type="entry name" value="Mss4-like"/>
    <property type="match status" value="2"/>
</dbReference>
<evidence type="ECO:0000313" key="7">
    <source>
        <dbReference type="Proteomes" id="UP000250266"/>
    </source>
</evidence>
<evidence type="ECO:0000259" key="5">
    <source>
        <dbReference type="PROSITE" id="PS51891"/>
    </source>
</evidence>
<dbReference type="PROSITE" id="PS51891">
    <property type="entry name" value="CENP_V_GFA"/>
    <property type="match status" value="2"/>
</dbReference>
<reference evidence="6 7" key="1">
    <citation type="journal article" date="2016" name="Nat. Commun.">
        <title>Ectomycorrhizal ecology is imprinted in the genome of the dominant symbiotic fungus Cenococcum geophilum.</title>
        <authorList>
            <consortium name="DOE Joint Genome Institute"/>
            <person name="Peter M."/>
            <person name="Kohler A."/>
            <person name="Ohm R.A."/>
            <person name="Kuo A."/>
            <person name="Krutzmann J."/>
            <person name="Morin E."/>
            <person name="Arend M."/>
            <person name="Barry K.W."/>
            <person name="Binder M."/>
            <person name="Choi C."/>
            <person name="Clum A."/>
            <person name="Copeland A."/>
            <person name="Grisel N."/>
            <person name="Haridas S."/>
            <person name="Kipfer T."/>
            <person name="LaButti K."/>
            <person name="Lindquist E."/>
            <person name="Lipzen A."/>
            <person name="Maire R."/>
            <person name="Meier B."/>
            <person name="Mihaltcheva S."/>
            <person name="Molinier V."/>
            <person name="Murat C."/>
            <person name="Poggeler S."/>
            <person name="Quandt C.A."/>
            <person name="Sperisen C."/>
            <person name="Tritt A."/>
            <person name="Tisserant E."/>
            <person name="Crous P.W."/>
            <person name="Henrissat B."/>
            <person name="Nehls U."/>
            <person name="Egli S."/>
            <person name="Spatafora J.W."/>
            <person name="Grigoriev I.V."/>
            <person name="Martin F.M."/>
        </authorList>
    </citation>
    <scope>NUCLEOTIDE SEQUENCE [LARGE SCALE GENOMIC DNA]</scope>
    <source>
        <strain evidence="6 7">CBS 459.81</strain>
    </source>
</reference>
<dbReference type="InterPro" id="IPR011057">
    <property type="entry name" value="Mss4-like_sf"/>
</dbReference>
<keyword evidence="2" id="KW-0479">Metal-binding</keyword>
<evidence type="ECO:0000256" key="1">
    <source>
        <dbReference type="ARBA" id="ARBA00005495"/>
    </source>
</evidence>